<protein>
    <recommendedName>
        <fullName evidence="2">Peptidase S9 prolyl oligopeptidase catalytic domain-containing protein</fullName>
    </recommendedName>
</protein>
<dbReference type="Pfam" id="PF00326">
    <property type="entry name" value="Peptidase_S9"/>
    <property type="match status" value="1"/>
</dbReference>
<feature type="non-terminal residue" evidence="3">
    <location>
        <position position="1"/>
    </location>
</feature>
<feature type="domain" description="Peptidase S9 prolyl oligopeptidase catalytic" evidence="2">
    <location>
        <begin position="80"/>
        <end position="284"/>
    </location>
</feature>
<gene>
    <name evidence="3" type="ORF">METZ01_LOCUS360427</name>
</gene>
<evidence type="ECO:0000259" key="2">
    <source>
        <dbReference type="Pfam" id="PF00326"/>
    </source>
</evidence>
<proteinExistence type="predicted"/>
<dbReference type="EMBL" id="UINC01128056">
    <property type="protein sequence ID" value="SVD07573.1"/>
    <property type="molecule type" value="Genomic_DNA"/>
</dbReference>
<dbReference type="Gene3D" id="3.40.50.1820">
    <property type="entry name" value="alpha/beta hydrolase"/>
    <property type="match status" value="1"/>
</dbReference>
<organism evidence="3">
    <name type="scientific">marine metagenome</name>
    <dbReference type="NCBI Taxonomy" id="408172"/>
    <lineage>
        <taxon>unclassified sequences</taxon>
        <taxon>metagenomes</taxon>
        <taxon>ecological metagenomes</taxon>
    </lineage>
</organism>
<dbReference type="SUPFAM" id="SSF53474">
    <property type="entry name" value="alpha/beta-Hydrolases"/>
    <property type="match status" value="1"/>
</dbReference>
<dbReference type="PANTHER" id="PTHR42776:SF27">
    <property type="entry name" value="DIPEPTIDYL PEPTIDASE FAMILY MEMBER 6"/>
    <property type="match status" value="1"/>
</dbReference>
<accession>A0A382SCI4</accession>
<sequence>RPADVGVVPLDGKTRQWTHLNEDLLGHKQLGQVRELHYASSHDERRIEAWLVTPPGFDPREKYPLILEIHGGPFANYGKRFSAEIQLYAAEGYVVLYVNPRGSTGYGAEFGNLIHHAYPGNDYDDLMSGVDAVLAEGFVDSDQLYVTGGSGGGVLTSWIVGKTARFRAAVAAKPVINWYSFVLTTDAYPFFYKYWFSGLPWDHPEEYIRRSPLSLVGNVTTPTMLLTGEEDYRTPISESEQFYQALKLRKIDTALVRIPETSHGIAARPSNLISKVAHILKWFELHGASKDTSAE</sequence>
<evidence type="ECO:0000313" key="3">
    <source>
        <dbReference type="EMBL" id="SVD07573.1"/>
    </source>
</evidence>
<evidence type="ECO:0000256" key="1">
    <source>
        <dbReference type="ARBA" id="ARBA00022801"/>
    </source>
</evidence>
<reference evidence="3" key="1">
    <citation type="submission" date="2018-05" db="EMBL/GenBank/DDBJ databases">
        <authorList>
            <person name="Lanie J.A."/>
            <person name="Ng W.-L."/>
            <person name="Kazmierczak K.M."/>
            <person name="Andrzejewski T.M."/>
            <person name="Davidsen T.M."/>
            <person name="Wayne K.J."/>
            <person name="Tettelin H."/>
            <person name="Glass J.I."/>
            <person name="Rusch D."/>
            <person name="Podicherti R."/>
            <person name="Tsui H.-C.T."/>
            <person name="Winkler M.E."/>
        </authorList>
    </citation>
    <scope>NUCLEOTIDE SEQUENCE</scope>
</reference>
<dbReference type="AlphaFoldDB" id="A0A382SCI4"/>
<dbReference type="GO" id="GO:0006508">
    <property type="term" value="P:proteolysis"/>
    <property type="evidence" value="ECO:0007669"/>
    <property type="project" value="InterPro"/>
</dbReference>
<keyword evidence="1" id="KW-0378">Hydrolase</keyword>
<dbReference type="GO" id="GO:0004252">
    <property type="term" value="F:serine-type endopeptidase activity"/>
    <property type="evidence" value="ECO:0007669"/>
    <property type="project" value="TreeGrafter"/>
</dbReference>
<dbReference type="InterPro" id="IPR001375">
    <property type="entry name" value="Peptidase_S9_cat"/>
</dbReference>
<dbReference type="InterPro" id="IPR029058">
    <property type="entry name" value="AB_hydrolase_fold"/>
</dbReference>
<name>A0A382SCI4_9ZZZZ</name>
<dbReference type="PANTHER" id="PTHR42776">
    <property type="entry name" value="SERINE PEPTIDASE S9 FAMILY MEMBER"/>
    <property type="match status" value="1"/>
</dbReference>